<evidence type="ECO:0000313" key="5">
    <source>
        <dbReference type="Proteomes" id="UP000585905"/>
    </source>
</evidence>
<gene>
    <name evidence="4" type="ORF">FHX53_000930</name>
</gene>
<dbReference type="GO" id="GO:0016705">
    <property type="term" value="F:oxidoreductase activity, acting on paired donors, with incorporation or reduction of molecular oxygen"/>
    <property type="evidence" value="ECO:0007669"/>
    <property type="project" value="InterPro"/>
</dbReference>
<dbReference type="PANTHER" id="PTHR30137">
    <property type="entry name" value="LUCIFERASE-LIKE MONOOXYGENASE"/>
    <property type="match status" value="1"/>
</dbReference>
<comment type="caution">
    <text evidence="4">The sequence shown here is derived from an EMBL/GenBank/DDBJ whole genome shotgun (WGS) entry which is preliminary data.</text>
</comment>
<accession>A0A839EDD5</accession>
<dbReference type="RefSeq" id="WP_182490202.1">
    <property type="nucleotide sequence ID" value="NZ_BAAAOV010000013.1"/>
</dbReference>
<dbReference type="PANTHER" id="PTHR30137:SF8">
    <property type="entry name" value="BLR5498 PROTEIN"/>
    <property type="match status" value="1"/>
</dbReference>
<dbReference type="Gene3D" id="3.20.20.30">
    <property type="entry name" value="Luciferase-like domain"/>
    <property type="match status" value="1"/>
</dbReference>
<organism evidence="4 5">
    <name type="scientific">Microcella alkalica</name>
    <dbReference type="NCBI Taxonomy" id="355930"/>
    <lineage>
        <taxon>Bacteria</taxon>
        <taxon>Bacillati</taxon>
        <taxon>Actinomycetota</taxon>
        <taxon>Actinomycetes</taxon>
        <taxon>Micrococcales</taxon>
        <taxon>Microbacteriaceae</taxon>
        <taxon>Microcella</taxon>
    </lineage>
</organism>
<dbReference type="SUPFAM" id="SSF51679">
    <property type="entry name" value="Bacterial luciferase-like"/>
    <property type="match status" value="1"/>
</dbReference>
<dbReference type="EMBL" id="JACGWX010000002">
    <property type="protein sequence ID" value="MBA8847345.1"/>
    <property type="molecule type" value="Genomic_DNA"/>
</dbReference>
<name>A0A839EDD5_9MICO</name>
<dbReference type="InterPro" id="IPR036661">
    <property type="entry name" value="Luciferase-like_sf"/>
</dbReference>
<keyword evidence="2 4" id="KW-0503">Monooxygenase</keyword>
<dbReference type="Pfam" id="PF00296">
    <property type="entry name" value="Bac_luciferase"/>
    <property type="match status" value="1"/>
</dbReference>
<evidence type="ECO:0000313" key="4">
    <source>
        <dbReference type="EMBL" id="MBA8847345.1"/>
    </source>
</evidence>
<evidence type="ECO:0000256" key="2">
    <source>
        <dbReference type="ARBA" id="ARBA00023033"/>
    </source>
</evidence>
<protein>
    <submittedName>
        <fullName evidence="4">Alkanesulfonate monooxygenase SsuD/methylene tetrahydromethanopterin reductase-like flavin-dependent oxidoreductase (Luciferase family)</fullName>
    </submittedName>
</protein>
<dbReference type="InterPro" id="IPR011251">
    <property type="entry name" value="Luciferase-like_dom"/>
</dbReference>
<keyword evidence="5" id="KW-1185">Reference proteome</keyword>
<keyword evidence="1" id="KW-0560">Oxidoreductase</keyword>
<dbReference type="GO" id="GO:0004497">
    <property type="term" value="F:monooxygenase activity"/>
    <property type="evidence" value="ECO:0007669"/>
    <property type="project" value="UniProtKB-KW"/>
</dbReference>
<dbReference type="InterPro" id="IPR050766">
    <property type="entry name" value="Bact_Lucif_Oxidored"/>
</dbReference>
<reference evidence="4 5" key="1">
    <citation type="submission" date="2020-07" db="EMBL/GenBank/DDBJ databases">
        <title>Sequencing the genomes of 1000 actinobacteria strains.</title>
        <authorList>
            <person name="Klenk H.-P."/>
        </authorList>
    </citation>
    <scope>NUCLEOTIDE SEQUENCE [LARGE SCALE GENOMIC DNA]</scope>
    <source>
        <strain evidence="4 5">DSM 19663</strain>
    </source>
</reference>
<sequence length="340" mass="37944">MRFGLGPLTMEIADPSKKQVDVYEEALEQTVTAEWWGFDSVWAGERHFTPDHFNSSASVIGAALAQRTEFVRVGVMPVLGLVNAMYLAEEVACIDNISNGRTIVAAQVPTEQEQYGWRGSGTIERMLDDIAVLRKSWGPNPFSHKSEFHTIPMENDVHIQARGIDKISVQPKPAQLEVPLWVSGSDVASQLAKEVGVPYFAPAHLPLSELHDLYADTQREGATVPLAREVFIARTTEHAHELAADAIAGLYKRMARAGLVKEWDSFEELARDRFIIGDAETCIEQLYRYQEQLGVNYVVARIAYHSMHHGETAKAVQLFGQAVVPEFRMFGLPDEIRKLA</sequence>
<proteinExistence type="predicted"/>
<dbReference type="GO" id="GO:0005829">
    <property type="term" value="C:cytosol"/>
    <property type="evidence" value="ECO:0007669"/>
    <property type="project" value="TreeGrafter"/>
</dbReference>
<evidence type="ECO:0000259" key="3">
    <source>
        <dbReference type="Pfam" id="PF00296"/>
    </source>
</evidence>
<evidence type="ECO:0000256" key="1">
    <source>
        <dbReference type="ARBA" id="ARBA00023002"/>
    </source>
</evidence>
<dbReference type="Proteomes" id="UP000585905">
    <property type="component" value="Unassembled WGS sequence"/>
</dbReference>
<dbReference type="AlphaFoldDB" id="A0A839EDD5"/>
<feature type="domain" description="Luciferase-like" evidence="3">
    <location>
        <begin position="12"/>
        <end position="292"/>
    </location>
</feature>